<comment type="caution">
    <text evidence="1">The sequence shown here is derived from an EMBL/GenBank/DDBJ whole genome shotgun (WGS) entry which is preliminary data.</text>
</comment>
<organism evidence="1 2">
    <name type="scientific">Trifolium pratense</name>
    <name type="common">Red clover</name>
    <dbReference type="NCBI Taxonomy" id="57577"/>
    <lineage>
        <taxon>Eukaryota</taxon>
        <taxon>Viridiplantae</taxon>
        <taxon>Streptophyta</taxon>
        <taxon>Embryophyta</taxon>
        <taxon>Tracheophyta</taxon>
        <taxon>Spermatophyta</taxon>
        <taxon>Magnoliopsida</taxon>
        <taxon>eudicotyledons</taxon>
        <taxon>Gunneridae</taxon>
        <taxon>Pentapetalae</taxon>
        <taxon>rosids</taxon>
        <taxon>fabids</taxon>
        <taxon>Fabales</taxon>
        <taxon>Fabaceae</taxon>
        <taxon>Papilionoideae</taxon>
        <taxon>50 kb inversion clade</taxon>
        <taxon>NPAAA clade</taxon>
        <taxon>Hologalegina</taxon>
        <taxon>IRL clade</taxon>
        <taxon>Trifolieae</taxon>
        <taxon>Trifolium</taxon>
    </lineage>
</organism>
<evidence type="ECO:0000313" key="1">
    <source>
        <dbReference type="EMBL" id="CAJ2637859.1"/>
    </source>
</evidence>
<reference evidence="1" key="1">
    <citation type="submission" date="2023-10" db="EMBL/GenBank/DDBJ databases">
        <authorList>
            <person name="Rodriguez Cubillos JULIANA M."/>
            <person name="De Vega J."/>
        </authorList>
    </citation>
    <scope>NUCLEOTIDE SEQUENCE</scope>
</reference>
<dbReference type="EMBL" id="CASHSV030000013">
    <property type="protein sequence ID" value="CAJ2637859.1"/>
    <property type="molecule type" value="Genomic_DNA"/>
</dbReference>
<keyword evidence="2" id="KW-1185">Reference proteome</keyword>
<proteinExistence type="predicted"/>
<gene>
    <name evidence="1" type="ORF">MILVUS5_LOCUS8160</name>
</gene>
<sequence length="519" mass="58823">MTSLAGSGEPPLPPPGGGGDLGGHGSDPPTRGQGKRLAHRDLKRRTVYNRNLTSMPRRLNPDGTEVPLVLDPEEETRVDDEINPADLLAPREFLLVDRFGRPVIMPYLDDFQPQKAASTSISAAIEKNFHQPWLSWKEIKKDKIAWESFWNTFRVKCTWMTQLDQTMIKIFDRKCSKRLSTLLSKARDSGKIPDWIGENAWPGLQEKWGTADYKKKCEQAVANKASNSRGGSIHRGGQTSGASFRAQFFQDNERDPTMLDVHEYFHKKPDGTWDIVEAARVQREMEQFEENFNAQQNALPPSEQATEEVRDTIMLDQFVEVAGGMKKKRLRGQGNASSLVIRTPMGYRLDPSSTLSNVCSSSYTARSHAAVNFEEMERRLKADNDARVQAEVASQLKSHLDKMRSQLRAETMENMDLIIQRTLSQRDIWGQQYQRQPQQQNSQNMPARHSTYTSSNPHQQHQRYVPQMPSRHSSVQETSRFQPMSFQSNSSSLQESGGSSRFVGQTKLDISGTRLSAYC</sequence>
<evidence type="ECO:0000313" key="2">
    <source>
        <dbReference type="Proteomes" id="UP001177021"/>
    </source>
</evidence>
<accession>A0ACB0IYZ4</accession>
<dbReference type="Proteomes" id="UP001177021">
    <property type="component" value="Unassembled WGS sequence"/>
</dbReference>
<name>A0ACB0IYZ4_TRIPR</name>
<protein>
    <submittedName>
        <fullName evidence="1">Uncharacterized protein</fullName>
    </submittedName>
</protein>